<dbReference type="Pfam" id="PF13439">
    <property type="entry name" value="Glyco_transf_4"/>
    <property type="match status" value="1"/>
</dbReference>
<accession>A0ABP7BZ53</accession>
<gene>
    <name evidence="5" type="ORF">GCM10023081_06730</name>
</gene>
<evidence type="ECO:0000256" key="1">
    <source>
        <dbReference type="ARBA" id="ARBA00022676"/>
    </source>
</evidence>
<evidence type="ECO:0000313" key="5">
    <source>
        <dbReference type="EMBL" id="GAA3671055.1"/>
    </source>
</evidence>
<keyword evidence="2" id="KW-0808">Transferase</keyword>
<proteinExistence type="predicted"/>
<dbReference type="InterPro" id="IPR028098">
    <property type="entry name" value="Glyco_trans_4-like_N"/>
</dbReference>
<dbReference type="PANTHER" id="PTHR12526">
    <property type="entry name" value="GLYCOSYLTRANSFERASE"/>
    <property type="match status" value="1"/>
</dbReference>
<organism evidence="5 6">
    <name type="scientific">Arthrobacter ginkgonis</name>
    <dbReference type="NCBI Taxonomy" id="1630594"/>
    <lineage>
        <taxon>Bacteria</taxon>
        <taxon>Bacillati</taxon>
        <taxon>Actinomycetota</taxon>
        <taxon>Actinomycetes</taxon>
        <taxon>Micrococcales</taxon>
        <taxon>Micrococcaceae</taxon>
        <taxon>Arthrobacter</taxon>
    </lineage>
</organism>
<dbReference type="Pfam" id="PF00534">
    <property type="entry name" value="Glycos_transf_1"/>
    <property type="match status" value="1"/>
</dbReference>
<evidence type="ECO:0000259" key="3">
    <source>
        <dbReference type="Pfam" id="PF00534"/>
    </source>
</evidence>
<feature type="domain" description="Glycosyltransferase subfamily 4-like N-terminal" evidence="4">
    <location>
        <begin position="18"/>
        <end position="157"/>
    </location>
</feature>
<dbReference type="RefSeq" id="WP_345148476.1">
    <property type="nucleotide sequence ID" value="NZ_BAABEO010000008.1"/>
</dbReference>
<evidence type="ECO:0000256" key="2">
    <source>
        <dbReference type="ARBA" id="ARBA00022679"/>
    </source>
</evidence>
<protein>
    <submittedName>
        <fullName evidence="5">Glycosyltransferase family 4 protein</fullName>
    </submittedName>
</protein>
<sequence length="351" mass="37297">MRIGIIAPPWLPVPPTAYGGIEAVVDLLARGLVEAGHDVVLAASADSTCPVPRVEGLAVSEPQEIGRNLDELSHTIAAYAALEGMDLIHDHTLAGPLYRHRPPQMPIAVTAHGPFTAETCSIYRAMVRDTALIGISRHQATTARGFAVQRVIHHGIEAAPIPVGAGDGGYACFLGRMHPSKGVLQAIQVANMAGIPLRIAAKMYSSDEHEYYRTVIKPLLNKDIEYVGELNTTQKYHLLGGAVALLNPIQWSEPFGMVMIESMATGTPVVGTPRGSAPEIVREGATGFLRTGLRDLAEALAQASTLDRAACRTATTTDFSAHRMVAEHIDLYAGLVRGGPQASALLQPSTS</sequence>
<dbReference type="InterPro" id="IPR001296">
    <property type="entry name" value="Glyco_trans_1"/>
</dbReference>
<keyword evidence="6" id="KW-1185">Reference proteome</keyword>
<dbReference type="PANTHER" id="PTHR12526:SF595">
    <property type="entry name" value="BLL5217 PROTEIN"/>
    <property type="match status" value="1"/>
</dbReference>
<feature type="domain" description="Glycosyl transferase family 1" evidence="3">
    <location>
        <begin position="169"/>
        <end position="303"/>
    </location>
</feature>
<dbReference type="SUPFAM" id="SSF53756">
    <property type="entry name" value="UDP-Glycosyltransferase/glycogen phosphorylase"/>
    <property type="match status" value="1"/>
</dbReference>
<dbReference type="Gene3D" id="3.40.50.2000">
    <property type="entry name" value="Glycogen Phosphorylase B"/>
    <property type="match status" value="2"/>
</dbReference>
<evidence type="ECO:0000259" key="4">
    <source>
        <dbReference type="Pfam" id="PF13439"/>
    </source>
</evidence>
<reference evidence="6" key="1">
    <citation type="journal article" date="2019" name="Int. J. Syst. Evol. Microbiol.">
        <title>The Global Catalogue of Microorganisms (GCM) 10K type strain sequencing project: providing services to taxonomists for standard genome sequencing and annotation.</title>
        <authorList>
            <consortium name="The Broad Institute Genomics Platform"/>
            <consortium name="The Broad Institute Genome Sequencing Center for Infectious Disease"/>
            <person name="Wu L."/>
            <person name="Ma J."/>
        </authorList>
    </citation>
    <scope>NUCLEOTIDE SEQUENCE [LARGE SCALE GENOMIC DNA]</scope>
    <source>
        <strain evidence="6">JCM 30742</strain>
    </source>
</reference>
<dbReference type="CDD" id="cd03802">
    <property type="entry name" value="GT4_AviGT4-like"/>
    <property type="match status" value="1"/>
</dbReference>
<dbReference type="Proteomes" id="UP001500752">
    <property type="component" value="Unassembled WGS sequence"/>
</dbReference>
<evidence type="ECO:0000313" key="6">
    <source>
        <dbReference type="Proteomes" id="UP001500752"/>
    </source>
</evidence>
<dbReference type="EMBL" id="BAABEO010000008">
    <property type="protein sequence ID" value="GAA3671055.1"/>
    <property type="molecule type" value="Genomic_DNA"/>
</dbReference>
<comment type="caution">
    <text evidence="5">The sequence shown here is derived from an EMBL/GenBank/DDBJ whole genome shotgun (WGS) entry which is preliminary data.</text>
</comment>
<name>A0ABP7BZ53_9MICC</name>
<keyword evidence="1" id="KW-0328">Glycosyltransferase</keyword>